<feature type="domain" description="Myb-like" evidence="8">
    <location>
        <begin position="52"/>
        <end position="103"/>
    </location>
</feature>
<dbReference type="InterPro" id="IPR050560">
    <property type="entry name" value="MYB_TF"/>
</dbReference>
<dbReference type="PANTHER" id="PTHR45614">
    <property type="entry name" value="MYB PROTEIN-RELATED"/>
    <property type="match status" value="1"/>
</dbReference>
<dbReference type="SMART" id="SM00717">
    <property type="entry name" value="SANT"/>
    <property type="match status" value="2"/>
</dbReference>
<dbReference type="PROSITE" id="PS50090">
    <property type="entry name" value="MYB_LIKE"/>
    <property type="match status" value="2"/>
</dbReference>
<feature type="compositionally biased region" description="Basic and acidic residues" evidence="7">
    <location>
        <begin position="182"/>
        <end position="191"/>
    </location>
</feature>
<evidence type="ECO:0000256" key="4">
    <source>
        <dbReference type="ARBA" id="ARBA00023125"/>
    </source>
</evidence>
<dbReference type="CDD" id="cd00167">
    <property type="entry name" value="SANT"/>
    <property type="match status" value="2"/>
</dbReference>
<dbReference type="GO" id="GO:0005634">
    <property type="term" value="C:nucleus"/>
    <property type="evidence" value="ECO:0007669"/>
    <property type="project" value="UniProtKB-SubCell"/>
</dbReference>
<dbReference type="Pfam" id="PF00249">
    <property type="entry name" value="Myb_DNA-binding"/>
    <property type="match status" value="2"/>
</dbReference>
<feature type="compositionally biased region" description="Polar residues" evidence="7">
    <location>
        <begin position="172"/>
        <end position="181"/>
    </location>
</feature>
<comment type="subcellular location">
    <subcellularLocation>
        <location evidence="1">Nucleus</location>
    </subcellularLocation>
</comment>
<evidence type="ECO:0000256" key="7">
    <source>
        <dbReference type="SAM" id="MobiDB-lite"/>
    </source>
</evidence>
<dbReference type="Proteomes" id="UP000836841">
    <property type="component" value="Chromosome 4"/>
</dbReference>
<proteinExistence type="predicted"/>
<feature type="region of interest" description="Disordered" evidence="7">
    <location>
        <begin position="172"/>
        <end position="229"/>
    </location>
</feature>
<evidence type="ECO:0000256" key="1">
    <source>
        <dbReference type="ARBA" id="ARBA00004123"/>
    </source>
</evidence>
<dbReference type="InterPro" id="IPR001005">
    <property type="entry name" value="SANT/Myb"/>
</dbReference>
<dbReference type="PANTHER" id="PTHR45614:SF72">
    <property type="entry name" value="(RAPE) HYPOTHETICAL PROTEIN"/>
    <property type="match status" value="1"/>
</dbReference>
<evidence type="ECO:0000259" key="8">
    <source>
        <dbReference type="PROSITE" id="PS50090"/>
    </source>
</evidence>
<keyword evidence="6" id="KW-0539">Nucleus</keyword>
<evidence type="ECO:0000313" key="11">
    <source>
        <dbReference type="Proteomes" id="UP000836841"/>
    </source>
</evidence>
<evidence type="ECO:0000256" key="2">
    <source>
        <dbReference type="ARBA" id="ARBA00022737"/>
    </source>
</evidence>
<feature type="domain" description="HTH myb-type" evidence="9">
    <location>
        <begin position="104"/>
        <end position="158"/>
    </location>
</feature>
<sequence length="397" mass="43414">MNAEIAGSMPPANPSTAFDYSEDAINAAVDAELAELAARGGDSNDGGGGGGGRSKPKGPWSPDQDAVLTRLVNKLGPKNWTMISRGIPGRSGKSCRLRWCNQLDPCLKRKPFTDEEDNLIMSAHAVHGNKWSVLAKLLPGRTDNAIKNHWNSALKRKQADLWKNRQSISNTATPYVSSNASSKEHLHREETNSSNPPILADDKMDDEAMLNDDGMGDEAKNKPREGNCKPGVYRPVARFGAFSVYKHGYMNQHHMAPCAGPLVRESRPDSLAGKFLQSLRYEPSVPSKCGQCCCIHPDKTVSSSCNSVLGAEFVDYEEPSSAALDQELVSIATDLNNVAWVRSGLNNGYYFREVEQSLKADNNHFHVEHARARAKFIGMVNSGVSSQMLRPDLRAFS</sequence>
<feature type="region of interest" description="Disordered" evidence="7">
    <location>
        <begin position="36"/>
        <end position="64"/>
    </location>
</feature>
<reference evidence="10 11" key="1">
    <citation type="submission" date="2022-03" db="EMBL/GenBank/DDBJ databases">
        <authorList>
            <person name="Nunn A."/>
            <person name="Chopra R."/>
            <person name="Nunn A."/>
            <person name="Contreras Garrido A."/>
        </authorList>
    </citation>
    <scope>NUCLEOTIDE SEQUENCE [LARGE SCALE GENOMIC DNA]</scope>
</reference>
<dbReference type="GO" id="GO:0000978">
    <property type="term" value="F:RNA polymerase II cis-regulatory region sequence-specific DNA binding"/>
    <property type="evidence" value="ECO:0007669"/>
    <property type="project" value="TreeGrafter"/>
</dbReference>
<dbReference type="EMBL" id="OU466860">
    <property type="protein sequence ID" value="CAH2058684.1"/>
    <property type="molecule type" value="Genomic_DNA"/>
</dbReference>
<keyword evidence="11" id="KW-1185">Reference proteome</keyword>
<dbReference type="InterPro" id="IPR017930">
    <property type="entry name" value="Myb_dom"/>
</dbReference>
<protein>
    <submittedName>
        <fullName evidence="10">Uncharacterized protein</fullName>
    </submittedName>
</protein>
<evidence type="ECO:0000256" key="3">
    <source>
        <dbReference type="ARBA" id="ARBA00023015"/>
    </source>
</evidence>
<keyword evidence="3" id="KW-0805">Transcription regulation</keyword>
<dbReference type="AlphaFoldDB" id="A0AAU9S727"/>
<dbReference type="FunFam" id="1.10.10.60:FF:000060">
    <property type="entry name" value="MYB transcription factor"/>
    <property type="match status" value="1"/>
</dbReference>
<gene>
    <name evidence="10" type="ORF">TAV2_LOCUS14372</name>
</gene>
<dbReference type="SUPFAM" id="SSF46689">
    <property type="entry name" value="Homeodomain-like"/>
    <property type="match status" value="1"/>
</dbReference>
<evidence type="ECO:0000313" key="10">
    <source>
        <dbReference type="EMBL" id="CAH2058684.1"/>
    </source>
</evidence>
<dbReference type="InterPro" id="IPR009057">
    <property type="entry name" value="Homeodomain-like_sf"/>
</dbReference>
<name>A0AAU9S727_THLAR</name>
<accession>A0AAU9S727</accession>
<feature type="domain" description="HTH myb-type" evidence="9">
    <location>
        <begin position="52"/>
        <end position="103"/>
    </location>
</feature>
<evidence type="ECO:0000256" key="5">
    <source>
        <dbReference type="ARBA" id="ARBA00023163"/>
    </source>
</evidence>
<feature type="domain" description="Myb-like" evidence="8">
    <location>
        <begin position="104"/>
        <end position="154"/>
    </location>
</feature>
<keyword evidence="4" id="KW-0238">DNA-binding</keyword>
<evidence type="ECO:0000259" key="9">
    <source>
        <dbReference type="PROSITE" id="PS51294"/>
    </source>
</evidence>
<feature type="compositionally biased region" description="Gly residues" evidence="7">
    <location>
        <begin position="43"/>
        <end position="53"/>
    </location>
</feature>
<evidence type="ECO:0000256" key="6">
    <source>
        <dbReference type="ARBA" id="ARBA00023242"/>
    </source>
</evidence>
<feature type="compositionally biased region" description="Basic and acidic residues" evidence="7">
    <location>
        <begin position="217"/>
        <end position="227"/>
    </location>
</feature>
<dbReference type="PROSITE" id="PS51294">
    <property type="entry name" value="HTH_MYB"/>
    <property type="match status" value="2"/>
</dbReference>
<keyword evidence="2" id="KW-0677">Repeat</keyword>
<keyword evidence="5" id="KW-0804">Transcription</keyword>
<organism evidence="10 11">
    <name type="scientific">Thlaspi arvense</name>
    <name type="common">Field penny-cress</name>
    <dbReference type="NCBI Taxonomy" id="13288"/>
    <lineage>
        <taxon>Eukaryota</taxon>
        <taxon>Viridiplantae</taxon>
        <taxon>Streptophyta</taxon>
        <taxon>Embryophyta</taxon>
        <taxon>Tracheophyta</taxon>
        <taxon>Spermatophyta</taxon>
        <taxon>Magnoliopsida</taxon>
        <taxon>eudicotyledons</taxon>
        <taxon>Gunneridae</taxon>
        <taxon>Pentapetalae</taxon>
        <taxon>rosids</taxon>
        <taxon>malvids</taxon>
        <taxon>Brassicales</taxon>
        <taxon>Brassicaceae</taxon>
        <taxon>Thlaspideae</taxon>
        <taxon>Thlaspi</taxon>
    </lineage>
</organism>
<feature type="compositionally biased region" description="Acidic residues" evidence="7">
    <location>
        <begin position="203"/>
        <end position="216"/>
    </location>
</feature>
<dbReference type="GO" id="GO:0000981">
    <property type="term" value="F:DNA-binding transcription factor activity, RNA polymerase II-specific"/>
    <property type="evidence" value="ECO:0007669"/>
    <property type="project" value="TreeGrafter"/>
</dbReference>
<dbReference type="Gene3D" id="1.10.10.60">
    <property type="entry name" value="Homeodomain-like"/>
    <property type="match status" value="2"/>
</dbReference>